<accession>A0A166RZF3</accession>
<protein>
    <submittedName>
        <fullName evidence="1">Uncharacterized protein</fullName>
    </submittedName>
</protein>
<gene>
    <name evidence="1" type="ORF">FIBSPDRAFT_852077</name>
</gene>
<dbReference type="Proteomes" id="UP000076532">
    <property type="component" value="Unassembled WGS sequence"/>
</dbReference>
<dbReference type="EMBL" id="KV417501">
    <property type="protein sequence ID" value="KZP28828.1"/>
    <property type="molecule type" value="Genomic_DNA"/>
</dbReference>
<keyword evidence="2" id="KW-1185">Reference proteome</keyword>
<evidence type="ECO:0000313" key="1">
    <source>
        <dbReference type="EMBL" id="KZP28828.1"/>
    </source>
</evidence>
<evidence type="ECO:0000313" key="2">
    <source>
        <dbReference type="Proteomes" id="UP000076532"/>
    </source>
</evidence>
<sequence>MLFNIANFEVDLVVLSQSFPDIEHLTFQNSARTFLSNYDNILRTILDSDSEGVGHNKTRWSKLQTIAVSAPGGHLSAPKLQNLILKSQHVGRSIRKLMLPRGAIPMEDAETSAKLENSLR</sequence>
<organism evidence="1 2">
    <name type="scientific">Athelia psychrophila</name>
    <dbReference type="NCBI Taxonomy" id="1759441"/>
    <lineage>
        <taxon>Eukaryota</taxon>
        <taxon>Fungi</taxon>
        <taxon>Dikarya</taxon>
        <taxon>Basidiomycota</taxon>
        <taxon>Agaricomycotina</taxon>
        <taxon>Agaricomycetes</taxon>
        <taxon>Agaricomycetidae</taxon>
        <taxon>Atheliales</taxon>
        <taxon>Atheliaceae</taxon>
        <taxon>Athelia</taxon>
    </lineage>
</organism>
<name>A0A166RZF3_9AGAM</name>
<dbReference type="AlphaFoldDB" id="A0A166RZF3"/>
<reference evidence="1 2" key="1">
    <citation type="journal article" date="2016" name="Mol. Biol. Evol.">
        <title>Comparative Genomics of Early-Diverging Mushroom-Forming Fungi Provides Insights into the Origins of Lignocellulose Decay Capabilities.</title>
        <authorList>
            <person name="Nagy L.G."/>
            <person name="Riley R."/>
            <person name="Tritt A."/>
            <person name="Adam C."/>
            <person name="Daum C."/>
            <person name="Floudas D."/>
            <person name="Sun H."/>
            <person name="Yadav J.S."/>
            <person name="Pangilinan J."/>
            <person name="Larsson K.H."/>
            <person name="Matsuura K."/>
            <person name="Barry K."/>
            <person name="Labutti K."/>
            <person name="Kuo R."/>
            <person name="Ohm R.A."/>
            <person name="Bhattacharya S.S."/>
            <person name="Shirouzu T."/>
            <person name="Yoshinaga Y."/>
            <person name="Martin F.M."/>
            <person name="Grigoriev I.V."/>
            <person name="Hibbett D.S."/>
        </authorList>
    </citation>
    <scope>NUCLEOTIDE SEQUENCE [LARGE SCALE GENOMIC DNA]</scope>
    <source>
        <strain evidence="1 2">CBS 109695</strain>
    </source>
</reference>
<proteinExistence type="predicted"/>